<sequence>MENDEKGLVELEELEVLEIDAALLRDLLEEEHEVDEGGVKQLVEVDKDKNKVTDKEEQEEKQQQRWLEQIQNSHVHVHDFEWLNMMEMEMETVSPNDEIVDNWYPDDIVGVGDFGYTNCEYGYSQISDVIVSNETSYGSLWESL</sequence>
<dbReference type="EMBL" id="CM039437">
    <property type="protein sequence ID" value="KAI4305993.1"/>
    <property type="molecule type" value="Genomic_DNA"/>
</dbReference>
<organism evidence="1 2">
    <name type="scientific">Bauhinia variegata</name>
    <name type="common">Purple orchid tree</name>
    <name type="synonym">Phanera variegata</name>
    <dbReference type="NCBI Taxonomy" id="167791"/>
    <lineage>
        <taxon>Eukaryota</taxon>
        <taxon>Viridiplantae</taxon>
        <taxon>Streptophyta</taxon>
        <taxon>Embryophyta</taxon>
        <taxon>Tracheophyta</taxon>
        <taxon>Spermatophyta</taxon>
        <taxon>Magnoliopsida</taxon>
        <taxon>eudicotyledons</taxon>
        <taxon>Gunneridae</taxon>
        <taxon>Pentapetalae</taxon>
        <taxon>rosids</taxon>
        <taxon>fabids</taxon>
        <taxon>Fabales</taxon>
        <taxon>Fabaceae</taxon>
        <taxon>Cercidoideae</taxon>
        <taxon>Cercideae</taxon>
        <taxon>Bauhiniinae</taxon>
        <taxon>Bauhinia</taxon>
    </lineage>
</organism>
<reference evidence="1 2" key="1">
    <citation type="journal article" date="2022" name="DNA Res.">
        <title>Chromosomal-level genome assembly of the orchid tree Bauhinia variegata (Leguminosae; Cercidoideae) supports the allotetraploid origin hypothesis of Bauhinia.</title>
        <authorList>
            <person name="Zhong Y."/>
            <person name="Chen Y."/>
            <person name="Zheng D."/>
            <person name="Pang J."/>
            <person name="Liu Y."/>
            <person name="Luo S."/>
            <person name="Meng S."/>
            <person name="Qian L."/>
            <person name="Wei D."/>
            <person name="Dai S."/>
            <person name="Zhou R."/>
        </authorList>
    </citation>
    <scope>NUCLEOTIDE SEQUENCE [LARGE SCALE GENOMIC DNA]</scope>
    <source>
        <strain evidence="1">BV-YZ2020</strain>
    </source>
</reference>
<accession>A0ACB9L940</accession>
<dbReference type="Proteomes" id="UP000828941">
    <property type="component" value="Chromosome 12"/>
</dbReference>
<comment type="caution">
    <text evidence="1">The sequence shown here is derived from an EMBL/GenBank/DDBJ whole genome shotgun (WGS) entry which is preliminary data.</text>
</comment>
<proteinExistence type="predicted"/>
<gene>
    <name evidence="1" type="ORF">L6164_029313</name>
</gene>
<keyword evidence="2" id="KW-1185">Reference proteome</keyword>
<evidence type="ECO:0000313" key="1">
    <source>
        <dbReference type="EMBL" id="KAI4305993.1"/>
    </source>
</evidence>
<evidence type="ECO:0000313" key="2">
    <source>
        <dbReference type="Proteomes" id="UP000828941"/>
    </source>
</evidence>
<protein>
    <submittedName>
        <fullName evidence="1">Uncharacterized protein</fullName>
    </submittedName>
</protein>
<name>A0ACB9L940_BAUVA</name>